<keyword evidence="8 9" id="KW-0012">Acyltransferase</keyword>
<dbReference type="PROSITE" id="PS50263">
    <property type="entry name" value="CN_HYDROLASE"/>
    <property type="match status" value="1"/>
</dbReference>
<dbReference type="HAMAP" id="MF_01148">
    <property type="entry name" value="Lnt"/>
    <property type="match status" value="1"/>
</dbReference>
<gene>
    <name evidence="9 11" type="primary">lnt</name>
    <name evidence="11" type="ORF">GCM10023337_12060</name>
</gene>
<comment type="caution">
    <text evidence="11">The sequence shown here is derived from an EMBL/GenBank/DDBJ whole genome shotgun (WGS) entry which is preliminary data.</text>
</comment>
<evidence type="ECO:0000256" key="4">
    <source>
        <dbReference type="ARBA" id="ARBA00022679"/>
    </source>
</evidence>
<feature type="transmembrane region" description="Helical" evidence="9">
    <location>
        <begin position="90"/>
        <end position="118"/>
    </location>
</feature>
<comment type="function">
    <text evidence="9">Catalyzes the phospholipid dependent N-acylation of the N-terminal cysteine of apolipoprotein, the last step in lipoprotein maturation.</text>
</comment>
<accession>A0ABP9M102</accession>
<sequence>MTAQRSAFSYFLPLFGIGALHAISFAPDPLPLHFLPFVQLITLACLAFYSFKAARASQFVWGAFGFGLANFGVGIYWLHISMHQYGGMPFLLAAMAVALFAGLMALYYVVAIALARFFIPNARGAWQQQLAAAAIWASAWTLLEWVRGTFLTGFPWLNIAYAHVDSMFTGWATVLGAYGVAWWVAFTAAVMALFALNTHKHAPKSYSFPLGLALLGALAGILLGGIQWHQPHGDPFYVRLAQGNIDQQMKFDPAHLQDGVKLYKQLAAAAPKDPEASPALIILPETIIPLFQHQWQLDFWQEWIDIAKQQQATILLGAPLYAQQGERGIYTNSVISIDENSSPTAIQQLQLDYRYDKHHLVPFGEFIPPGFHWFLELLHIPLGDFNRGATRQANLSLHQQYIGPDICYEDVFGEEIIQSVRPHADHGNGATMLINISNLAWFGDTWALRQHLQIARMRSIETARPMLRATNTGATAAIFPTGEVQALLPTHTVGILDVEVQGTQGLTPYVQLGNWPIVTWSLIVLLLLGRKLRATHPHSQHNN</sequence>
<evidence type="ECO:0000256" key="1">
    <source>
        <dbReference type="ARBA" id="ARBA00004651"/>
    </source>
</evidence>
<evidence type="ECO:0000256" key="2">
    <source>
        <dbReference type="ARBA" id="ARBA00010065"/>
    </source>
</evidence>
<feature type="transmembrane region" description="Helical" evidence="9">
    <location>
        <begin position="208"/>
        <end position="228"/>
    </location>
</feature>
<dbReference type="InterPro" id="IPR045378">
    <property type="entry name" value="LNT_N"/>
</dbReference>
<evidence type="ECO:0000256" key="9">
    <source>
        <dbReference type="HAMAP-Rule" id="MF_01148"/>
    </source>
</evidence>
<proteinExistence type="inferred from homology"/>
<keyword evidence="5 9" id="KW-0812">Transmembrane</keyword>
<evidence type="ECO:0000313" key="12">
    <source>
        <dbReference type="Proteomes" id="UP001500227"/>
    </source>
</evidence>
<dbReference type="CDD" id="cd07571">
    <property type="entry name" value="ALP_N-acyl_transferase"/>
    <property type="match status" value="1"/>
</dbReference>
<keyword evidence="6 9" id="KW-1133">Transmembrane helix</keyword>
<dbReference type="Pfam" id="PF00795">
    <property type="entry name" value="CN_hydrolase"/>
    <property type="match status" value="1"/>
</dbReference>
<keyword evidence="7 9" id="KW-0472">Membrane</keyword>
<dbReference type="PANTHER" id="PTHR38686:SF1">
    <property type="entry name" value="APOLIPOPROTEIN N-ACYLTRANSFERASE"/>
    <property type="match status" value="1"/>
</dbReference>
<evidence type="ECO:0000256" key="8">
    <source>
        <dbReference type="ARBA" id="ARBA00023315"/>
    </source>
</evidence>
<dbReference type="PANTHER" id="PTHR38686">
    <property type="entry name" value="APOLIPOPROTEIN N-ACYLTRANSFERASE"/>
    <property type="match status" value="1"/>
</dbReference>
<dbReference type="InterPro" id="IPR003010">
    <property type="entry name" value="C-N_Hydrolase"/>
</dbReference>
<dbReference type="EC" id="2.3.1.269" evidence="9"/>
<dbReference type="Proteomes" id="UP001500227">
    <property type="component" value="Unassembled WGS sequence"/>
</dbReference>
<evidence type="ECO:0000256" key="5">
    <source>
        <dbReference type="ARBA" id="ARBA00022692"/>
    </source>
</evidence>
<dbReference type="EMBL" id="BAABKD010000009">
    <property type="protein sequence ID" value="GAA5089335.1"/>
    <property type="molecule type" value="Genomic_DNA"/>
</dbReference>
<name>A0ABP9M102_9BURK</name>
<dbReference type="InterPro" id="IPR004563">
    <property type="entry name" value="Apolipo_AcylTrfase"/>
</dbReference>
<comment type="catalytic activity">
    <reaction evidence="9">
        <text>N-terminal S-1,2-diacyl-sn-glyceryl-L-cysteinyl-[lipoprotein] + a glycerophospholipid = N-acyl-S-1,2-diacyl-sn-glyceryl-L-cysteinyl-[lipoprotein] + a 2-acyl-sn-glycero-3-phospholipid + H(+)</text>
        <dbReference type="Rhea" id="RHEA:48228"/>
        <dbReference type="Rhea" id="RHEA-COMP:14681"/>
        <dbReference type="Rhea" id="RHEA-COMP:14684"/>
        <dbReference type="ChEBI" id="CHEBI:15378"/>
        <dbReference type="ChEBI" id="CHEBI:136912"/>
        <dbReference type="ChEBI" id="CHEBI:140656"/>
        <dbReference type="ChEBI" id="CHEBI:140657"/>
        <dbReference type="ChEBI" id="CHEBI:140660"/>
        <dbReference type="EC" id="2.3.1.269"/>
    </reaction>
</comment>
<feature type="transmembrane region" description="Helical" evidence="9">
    <location>
        <begin position="58"/>
        <end position="78"/>
    </location>
</feature>
<keyword evidence="4 9" id="KW-0808">Transferase</keyword>
<feature type="transmembrane region" description="Helical" evidence="9">
    <location>
        <begin position="130"/>
        <end position="148"/>
    </location>
</feature>
<dbReference type="Pfam" id="PF20154">
    <property type="entry name" value="LNT_N"/>
    <property type="match status" value="1"/>
</dbReference>
<evidence type="ECO:0000256" key="6">
    <source>
        <dbReference type="ARBA" id="ARBA00022989"/>
    </source>
</evidence>
<comment type="pathway">
    <text evidence="9">Protein modification; lipoprotein biosynthesis (N-acyl transfer).</text>
</comment>
<evidence type="ECO:0000313" key="11">
    <source>
        <dbReference type="EMBL" id="GAA5089335.1"/>
    </source>
</evidence>
<protein>
    <recommendedName>
        <fullName evidence="9">Apolipoprotein N-acyltransferase</fullName>
        <shortName evidence="9">ALP N-acyltransferase</shortName>
        <ecNumber evidence="9">2.3.1.269</ecNumber>
    </recommendedName>
</protein>
<keyword evidence="12" id="KW-1185">Reference proteome</keyword>
<comment type="subcellular location">
    <subcellularLocation>
        <location evidence="1 9">Cell membrane</location>
        <topology evidence="1 9">Multi-pass membrane protein</topology>
    </subcellularLocation>
</comment>
<dbReference type="SUPFAM" id="SSF56317">
    <property type="entry name" value="Carbon-nitrogen hydrolase"/>
    <property type="match status" value="1"/>
</dbReference>
<feature type="transmembrane region" description="Helical" evidence="9">
    <location>
        <begin position="7"/>
        <end position="26"/>
    </location>
</feature>
<dbReference type="InterPro" id="IPR036526">
    <property type="entry name" value="C-N_Hydrolase_sf"/>
</dbReference>
<evidence type="ECO:0000259" key="10">
    <source>
        <dbReference type="PROSITE" id="PS50263"/>
    </source>
</evidence>
<dbReference type="Gene3D" id="3.60.110.10">
    <property type="entry name" value="Carbon-nitrogen hydrolase"/>
    <property type="match status" value="1"/>
</dbReference>
<evidence type="ECO:0000256" key="7">
    <source>
        <dbReference type="ARBA" id="ARBA00023136"/>
    </source>
</evidence>
<feature type="transmembrane region" description="Helical" evidence="9">
    <location>
        <begin position="168"/>
        <end position="196"/>
    </location>
</feature>
<evidence type="ECO:0000256" key="3">
    <source>
        <dbReference type="ARBA" id="ARBA00022475"/>
    </source>
</evidence>
<feature type="transmembrane region" description="Helical" evidence="9">
    <location>
        <begin position="32"/>
        <end position="51"/>
    </location>
</feature>
<keyword evidence="3 9" id="KW-1003">Cell membrane</keyword>
<comment type="similarity">
    <text evidence="2 9">Belongs to the CN hydrolase family. Apolipoprotein N-acyltransferase subfamily.</text>
</comment>
<reference evidence="12" key="1">
    <citation type="journal article" date="2019" name="Int. J. Syst. Evol. Microbiol.">
        <title>The Global Catalogue of Microorganisms (GCM) 10K type strain sequencing project: providing services to taxonomists for standard genome sequencing and annotation.</title>
        <authorList>
            <consortium name="The Broad Institute Genomics Platform"/>
            <consortium name="The Broad Institute Genome Sequencing Center for Infectious Disease"/>
            <person name="Wu L."/>
            <person name="Ma J."/>
        </authorList>
    </citation>
    <scope>NUCLEOTIDE SEQUENCE [LARGE SCALE GENOMIC DNA]</scope>
    <source>
        <strain evidence="12">JCM 18423</strain>
    </source>
</reference>
<feature type="domain" description="CN hydrolase" evidence="10">
    <location>
        <begin position="241"/>
        <end position="502"/>
    </location>
</feature>
<dbReference type="NCBIfam" id="TIGR00546">
    <property type="entry name" value="lnt"/>
    <property type="match status" value="1"/>
</dbReference>
<organism evidence="11 12">
    <name type="scientific">Paenalcaligenes hermetiae</name>
    <dbReference type="NCBI Taxonomy" id="1157987"/>
    <lineage>
        <taxon>Bacteria</taxon>
        <taxon>Pseudomonadati</taxon>
        <taxon>Pseudomonadota</taxon>
        <taxon>Betaproteobacteria</taxon>
        <taxon>Burkholderiales</taxon>
        <taxon>Alcaligenaceae</taxon>
        <taxon>Paenalcaligenes</taxon>
    </lineage>
</organism>
<dbReference type="RefSeq" id="WP_345370390.1">
    <property type="nucleotide sequence ID" value="NZ_BAABKD010000009.1"/>
</dbReference>